<evidence type="ECO:0000256" key="1">
    <source>
        <dbReference type="SAM" id="MobiDB-lite"/>
    </source>
</evidence>
<feature type="compositionally biased region" description="Polar residues" evidence="1">
    <location>
        <begin position="18"/>
        <end position="30"/>
    </location>
</feature>
<feature type="region of interest" description="Disordered" evidence="1">
    <location>
        <begin position="1"/>
        <end position="30"/>
    </location>
</feature>
<name>A0A0E9Q250_ANGAN</name>
<evidence type="ECO:0000313" key="2">
    <source>
        <dbReference type="EMBL" id="JAH10203.1"/>
    </source>
</evidence>
<reference evidence="2" key="2">
    <citation type="journal article" date="2015" name="Fish Shellfish Immunol.">
        <title>Early steps in the European eel (Anguilla anguilla)-Vibrio vulnificus interaction in the gills: Role of the RtxA13 toxin.</title>
        <authorList>
            <person name="Callol A."/>
            <person name="Pajuelo D."/>
            <person name="Ebbesson L."/>
            <person name="Teles M."/>
            <person name="MacKenzie S."/>
            <person name="Amaro C."/>
        </authorList>
    </citation>
    <scope>NUCLEOTIDE SEQUENCE</scope>
</reference>
<reference evidence="2" key="1">
    <citation type="submission" date="2014-11" db="EMBL/GenBank/DDBJ databases">
        <authorList>
            <person name="Amaro Gonzalez C."/>
        </authorList>
    </citation>
    <scope>NUCLEOTIDE SEQUENCE</scope>
</reference>
<protein>
    <submittedName>
        <fullName evidence="2">Uncharacterized protein</fullName>
    </submittedName>
</protein>
<sequence length="30" mass="3346">MKYGAFPEKSREVPSKGSDLSSGQNKNEHH</sequence>
<organism evidence="2">
    <name type="scientific">Anguilla anguilla</name>
    <name type="common">European freshwater eel</name>
    <name type="synonym">Muraena anguilla</name>
    <dbReference type="NCBI Taxonomy" id="7936"/>
    <lineage>
        <taxon>Eukaryota</taxon>
        <taxon>Metazoa</taxon>
        <taxon>Chordata</taxon>
        <taxon>Craniata</taxon>
        <taxon>Vertebrata</taxon>
        <taxon>Euteleostomi</taxon>
        <taxon>Actinopterygii</taxon>
        <taxon>Neopterygii</taxon>
        <taxon>Teleostei</taxon>
        <taxon>Anguilliformes</taxon>
        <taxon>Anguillidae</taxon>
        <taxon>Anguilla</taxon>
    </lineage>
</organism>
<dbReference type="AlphaFoldDB" id="A0A0E9Q250"/>
<proteinExistence type="predicted"/>
<dbReference type="EMBL" id="GBXM01098374">
    <property type="protein sequence ID" value="JAH10203.1"/>
    <property type="molecule type" value="Transcribed_RNA"/>
</dbReference>
<accession>A0A0E9Q250</accession>